<feature type="transmembrane region" description="Helical" evidence="1">
    <location>
        <begin position="26"/>
        <end position="51"/>
    </location>
</feature>
<feature type="transmembrane region" description="Helical" evidence="1">
    <location>
        <begin position="96"/>
        <end position="117"/>
    </location>
</feature>
<reference evidence="2 3" key="1">
    <citation type="submission" date="2015-03" db="EMBL/GenBank/DDBJ databases">
        <authorList>
            <person name="Morales-Cruz A."/>
            <person name="Amrine K.C."/>
            <person name="Cantu D."/>
        </authorList>
    </citation>
    <scope>NUCLEOTIDE SEQUENCE [LARGE SCALE GENOMIC DNA]</scope>
    <source>
        <strain evidence="2">DS831</strain>
    </source>
</reference>
<accession>A0A0G2GB00</accession>
<proteinExistence type="predicted"/>
<keyword evidence="1" id="KW-0472">Membrane</keyword>
<evidence type="ECO:0000256" key="1">
    <source>
        <dbReference type="SAM" id="Phobius"/>
    </source>
</evidence>
<name>A0A0G2GB00_9PEZI</name>
<sequence length="155" mass="17787">MSSLSESFFIRLFLVFLLFLGRDKRIVFVIVYVGFFNVFYVSGITPAVALIGRDHRVVASVGFRVVLFRDVLFHDVLLRNILLRGVLVVLNVGLDLLAIPFTLSFVVAFHFAFAFAFHIRVRSGVRSIHVHRIALDPNLRTIYIRATYYSRNIPQ</sequence>
<keyword evidence="1" id="KW-0812">Transmembrane</keyword>
<dbReference type="Proteomes" id="UP000034182">
    <property type="component" value="Unassembled WGS sequence"/>
</dbReference>
<gene>
    <name evidence="2" type="ORF">UCDDS831_g08295</name>
</gene>
<organism evidence="2 3">
    <name type="scientific">Diplodia seriata</name>
    <dbReference type="NCBI Taxonomy" id="420778"/>
    <lineage>
        <taxon>Eukaryota</taxon>
        <taxon>Fungi</taxon>
        <taxon>Dikarya</taxon>
        <taxon>Ascomycota</taxon>
        <taxon>Pezizomycotina</taxon>
        <taxon>Dothideomycetes</taxon>
        <taxon>Dothideomycetes incertae sedis</taxon>
        <taxon>Botryosphaeriales</taxon>
        <taxon>Botryosphaeriaceae</taxon>
        <taxon>Diplodia</taxon>
    </lineage>
</organism>
<reference evidence="2 3" key="2">
    <citation type="submission" date="2015-05" db="EMBL/GenBank/DDBJ databases">
        <title>Distinctive expansion of gene families associated with plant cell wall degradation and secondary metabolism in the genomes of grapevine trunk pathogens.</title>
        <authorList>
            <person name="Lawrence D.P."/>
            <person name="Travadon R."/>
            <person name="Rolshausen P.E."/>
            <person name="Baumgartner K."/>
        </authorList>
    </citation>
    <scope>NUCLEOTIDE SEQUENCE [LARGE SCALE GENOMIC DNA]</scope>
    <source>
        <strain evidence="2">DS831</strain>
    </source>
</reference>
<dbReference type="AlphaFoldDB" id="A0A0G2GB00"/>
<evidence type="ECO:0000313" key="2">
    <source>
        <dbReference type="EMBL" id="KKY14310.1"/>
    </source>
</evidence>
<comment type="caution">
    <text evidence="2">The sequence shown here is derived from an EMBL/GenBank/DDBJ whole genome shotgun (WGS) entry which is preliminary data.</text>
</comment>
<evidence type="ECO:0000313" key="3">
    <source>
        <dbReference type="Proteomes" id="UP000034182"/>
    </source>
</evidence>
<keyword evidence="1" id="KW-1133">Transmembrane helix</keyword>
<protein>
    <submittedName>
        <fullName evidence="2">Uncharacterized protein</fullName>
    </submittedName>
</protein>
<dbReference type="EMBL" id="LAQI01000237">
    <property type="protein sequence ID" value="KKY14310.1"/>
    <property type="molecule type" value="Genomic_DNA"/>
</dbReference>